<protein>
    <recommendedName>
        <fullName evidence="1">EAL domain-containing protein</fullName>
    </recommendedName>
</protein>
<gene>
    <name evidence="2" type="ORF">KBTEX_00249</name>
</gene>
<dbReference type="EMBL" id="MN079077">
    <property type="protein sequence ID" value="QEA03948.1"/>
    <property type="molecule type" value="Genomic_DNA"/>
</dbReference>
<dbReference type="PROSITE" id="PS50883">
    <property type="entry name" value="EAL"/>
    <property type="match status" value="1"/>
</dbReference>
<dbReference type="SUPFAM" id="SSF141868">
    <property type="entry name" value="EAL domain-like"/>
    <property type="match status" value="1"/>
</dbReference>
<accession>A0A5B8R7H2</accession>
<sequence>MSCSFCDGVPAPLPAGDGELFVAVPMPHTRGKLEGAAREHGVEGARRERDVVAFQVPADGLAGLLDGFQQALSAAEQRDCLAVFQGRGETLDAAGLARARSLQVLCALAAGSWLLDLIDDGRLASHFQPIMRNHGAGLSVFAFEALARGRGADGETISPGRMFGTARTAQLMFQLDRAARLAAVEASARLSRDTPLFINFNPTAIYDPAYCLRSTIEATRRIERAPETFVFEVVESDHVEDSQRLLSILEVYRDAGFRVALDDLGAGYSSLNLLQRLHPDFVKLDMELVQGVDGDPSRQAILRGLIDIAAGLGIEVIAEGIETPGERDWLVEHGVDYLQGFLFARPGPDPVFPGSG</sequence>
<proteinExistence type="predicted"/>
<evidence type="ECO:0000259" key="1">
    <source>
        <dbReference type="PROSITE" id="PS50883"/>
    </source>
</evidence>
<reference evidence="2" key="1">
    <citation type="submission" date="2019-06" db="EMBL/GenBank/DDBJ databases">
        <authorList>
            <person name="Murdoch R.W."/>
            <person name="Fathepure B."/>
        </authorList>
    </citation>
    <scope>NUCLEOTIDE SEQUENCE</scope>
</reference>
<dbReference type="InterPro" id="IPR035919">
    <property type="entry name" value="EAL_sf"/>
</dbReference>
<evidence type="ECO:0000313" key="2">
    <source>
        <dbReference type="EMBL" id="QEA03948.1"/>
    </source>
</evidence>
<name>A0A5B8R7H2_9ZZZZ</name>
<dbReference type="Gene3D" id="3.20.20.450">
    <property type="entry name" value="EAL domain"/>
    <property type="match status" value="1"/>
</dbReference>
<dbReference type="InterPro" id="IPR001633">
    <property type="entry name" value="EAL_dom"/>
</dbReference>
<organism evidence="2">
    <name type="scientific">uncultured organism</name>
    <dbReference type="NCBI Taxonomy" id="155900"/>
    <lineage>
        <taxon>unclassified sequences</taxon>
        <taxon>environmental samples</taxon>
    </lineage>
</organism>
<dbReference type="SMART" id="SM00052">
    <property type="entry name" value="EAL"/>
    <property type="match status" value="1"/>
</dbReference>
<dbReference type="PANTHER" id="PTHR33121:SF15">
    <property type="entry name" value="BLUE LIGHT- AND TEMPERATURE-REGULATED ANTIREPRESSOR BLUF"/>
    <property type="match status" value="1"/>
</dbReference>
<dbReference type="CDD" id="cd01948">
    <property type="entry name" value="EAL"/>
    <property type="match status" value="1"/>
</dbReference>
<dbReference type="AlphaFoldDB" id="A0A5B8R7H2"/>
<feature type="domain" description="EAL" evidence="1">
    <location>
        <begin position="107"/>
        <end position="356"/>
    </location>
</feature>
<dbReference type="Pfam" id="PF00563">
    <property type="entry name" value="EAL"/>
    <property type="match status" value="1"/>
</dbReference>
<dbReference type="GO" id="GO:0071111">
    <property type="term" value="F:cyclic-guanylate-specific phosphodiesterase activity"/>
    <property type="evidence" value="ECO:0007669"/>
    <property type="project" value="InterPro"/>
</dbReference>
<dbReference type="PANTHER" id="PTHR33121">
    <property type="entry name" value="CYCLIC DI-GMP PHOSPHODIESTERASE PDEF"/>
    <property type="match status" value="1"/>
</dbReference>
<dbReference type="InterPro" id="IPR050706">
    <property type="entry name" value="Cyclic-di-GMP_PDE-like"/>
</dbReference>